<sequence>MAEELNVIFQELKSIRTYLIKIGPGRRSGNILEVKRTEANKVLIKYNDYITFCKYKISLKEINNTEITLINKICEEFNNLYEEILNLCCVKEEDPSSKLGDNMANEKFDLKIALSILPVMTNDIESTKNLIEGIEYYSSILNETDCQKKLIQFVLKSRLSQQAKLQLSQQYSTIDELIKDMRRKLLPQKSHTALQSKLLHCKQNNRTLDDFGKEISELFADLTISQADGDSEKYKVLRPLNEKMAIKSFSDGLRNSRLSTVITARNYNSLTDAIQAAKDEEVNSPSTSEGIMGMYKRSNFRAAQRRSQRGQYTRQRGFRSFNRSRGYQRPPYNQQNQVWSQQNNYRGTSFRNSNRGRNFGRNRGQPGRNNVNFMAAKDNAPSEDSHLESLNHFFRE</sequence>
<feature type="compositionally biased region" description="Basic and acidic residues" evidence="1">
    <location>
        <begin position="383"/>
        <end position="396"/>
    </location>
</feature>
<accession>A0ABR3H2N5</accession>
<reference evidence="2 3" key="1">
    <citation type="submission" date="2024-06" db="EMBL/GenBank/DDBJ databases">
        <title>A chromosome-level genome assembly of beet webworm, Loxostege sticticalis.</title>
        <authorList>
            <person name="Zhang Y."/>
        </authorList>
    </citation>
    <scope>NUCLEOTIDE SEQUENCE [LARGE SCALE GENOMIC DNA]</scope>
    <source>
        <strain evidence="2">AQ026</strain>
        <tissue evidence="2">Whole body</tissue>
    </source>
</reference>
<feature type="region of interest" description="Disordered" evidence="1">
    <location>
        <begin position="303"/>
        <end position="334"/>
    </location>
</feature>
<dbReference type="EMBL" id="JBEUOH010000029">
    <property type="protein sequence ID" value="KAL0858944.1"/>
    <property type="molecule type" value="Genomic_DNA"/>
</dbReference>
<evidence type="ECO:0000313" key="2">
    <source>
        <dbReference type="EMBL" id="KAL0858944.1"/>
    </source>
</evidence>
<gene>
    <name evidence="2" type="ORF">ABMA27_011364</name>
</gene>
<dbReference type="Proteomes" id="UP001549920">
    <property type="component" value="Unassembled WGS sequence"/>
</dbReference>
<name>A0ABR3H2N5_LOXSC</name>
<comment type="caution">
    <text evidence="2">The sequence shown here is derived from an EMBL/GenBank/DDBJ whole genome shotgun (WGS) entry which is preliminary data.</text>
</comment>
<organism evidence="2 3">
    <name type="scientific">Loxostege sticticalis</name>
    <name type="common">Beet webworm moth</name>
    <dbReference type="NCBI Taxonomy" id="481309"/>
    <lineage>
        <taxon>Eukaryota</taxon>
        <taxon>Metazoa</taxon>
        <taxon>Ecdysozoa</taxon>
        <taxon>Arthropoda</taxon>
        <taxon>Hexapoda</taxon>
        <taxon>Insecta</taxon>
        <taxon>Pterygota</taxon>
        <taxon>Neoptera</taxon>
        <taxon>Endopterygota</taxon>
        <taxon>Lepidoptera</taxon>
        <taxon>Glossata</taxon>
        <taxon>Ditrysia</taxon>
        <taxon>Pyraloidea</taxon>
        <taxon>Crambidae</taxon>
        <taxon>Pyraustinae</taxon>
        <taxon>Loxostege</taxon>
    </lineage>
</organism>
<feature type="region of interest" description="Disordered" evidence="1">
    <location>
        <begin position="377"/>
        <end position="396"/>
    </location>
</feature>
<proteinExistence type="predicted"/>
<evidence type="ECO:0000256" key="1">
    <source>
        <dbReference type="SAM" id="MobiDB-lite"/>
    </source>
</evidence>
<evidence type="ECO:0000313" key="3">
    <source>
        <dbReference type="Proteomes" id="UP001549920"/>
    </source>
</evidence>
<protein>
    <submittedName>
        <fullName evidence="2">Uncharacterized protein</fullName>
    </submittedName>
</protein>
<feature type="region of interest" description="Disordered" evidence="1">
    <location>
        <begin position="346"/>
        <end position="370"/>
    </location>
</feature>
<keyword evidence="3" id="KW-1185">Reference proteome</keyword>